<feature type="region of interest" description="Disordered" evidence="2">
    <location>
        <begin position="1"/>
        <end position="261"/>
    </location>
</feature>
<dbReference type="PANTHER" id="PTHR42023:SF1">
    <property type="entry name" value="BHLH DOMAIN-CONTAINING PROTEIN"/>
    <property type="match status" value="1"/>
</dbReference>
<feature type="compositionally biased region" description="Polar residues" evidence="2">
    <location>
        <begin position="164"/>
        <end position="192"/>
    </location>
</feature>
<feature type="coiled-coil region" evidence="1">
    <location>
        <begin position="412"/>
        <end position="479"/>
    </location>
</feature>
<evidence type="ECO:0000256" key="1">
    <source>
        <dbReference type="SAM" id="Coils"/>
    </source>
</evidence>
<feature type="compositionally biased region" description="Polar residues" evidence="2">
    <location>
        <begin position="329"/>
        <end position="360"/>
    </location>
</feature>
<dbReference type="EMBL" id="JAQJAC010000003">
    <property type="protein sequence ID" value="KAJ5591182.1"/>
    <property type="molecule type" value="Genomic_DNA"/>
</dbReference>
<sequence length="506" mass="55173">MWSKGPFSRSRRTVGNNPTPGDMDNVSASADPSLVDQNAKGLPAFPSGSTSSLPQQSATSSPVPGTFNKRYSTVSPVGSPELGPTGMRDSGSSFCVSPIDETDRSIHHNRNDSRASANAPVPQSDSSDAITPAPRQAQPVPKTAQFATQKHQTQPVRWDDYSGEPTTNSSGKTSQVNPRSTTFHKSSGSHASNFLHGVREQLQPKKKLAQARNRISSFSKNEPPAQKESRGRSPSRVYTLAEHSGNYTGMRDASPKLSNSAWGFTPTTVTTITAGGPATKLPERPAAEHVDSSKRRVQFEKPEQPEQRDQAETNFVDTKLESMMRPASSGFTTQPTMTSGPDDSRSNSPYGSNPGANSTEDLPIMSRRRPVPIGMPGMPTSKKPVRKPTPAEVPLADQNLVDDQPKDPVSRIESLEAKRDELAKRRHNLETVIHELTRVIQPGSFVYDAAAKAEVKKSVQSIENEIAEIKREEHELGLKVARAWRRLDEKENNGDGSNLWIKRVTS</sequence>
<gene>
    <name evidence="3" type="ORF">N7450_005154</name>
</gene>
<feature type="compositionally biased region" description="Basic and acidic residues" evidence="2">
    <location>
        <begin position="281"/>
        <end position="311"/>
    </location>
</feature>
<accession>A0AAD6GVX1</accession>
<keyword evidence="4" id="KW-1185">Reference proteome</keyword>
<feature type="compositionally biased region" description="Polar residues" evidence="2">
    <location>
        <begin position="47"/>
        <end position="76"/>
    </location>
</feature>
<evidence type="ECO:0000313" key="4">
    <source>
        <dbReference type="Proteomes" id="UP001216150"/>
    </source>
</evidence>
<organism evidence="3 4">
    <name type="scientific">Penicillium hetheringtonii</name>
    <dbReference type="NCBI Taxonomy" id="911720"/>
    <lineage>
        <taxon>Eukaryota</taxon>
        <taxon>Fungi</taxon>
        <taxon>Dikarya</taxon>
        <taxon>Ascomycota</taxon>
        <taxon>Pezizomycotina</taxon>
        <taxon>Eurotiomycetes</taxon>
        <taxon>Eurotiomycetidae</taxon>
        <taxon>Eurotiales</taxon>
        <taxon>Aspergillaceae</taxon>
        <taxon>Penicillium</taxon>
    </lineage>
</organism>
<dbReference type="Proteomes" id="UP001216150">
    <property type="component" value="Unassembled WGS sequence"/>
</dbReference>
<dbReference type="AlphaFoldDB" id="A0AAD6GVX1"/>
<evidence type="ECO:0000313" key="3">
    <source>
        <dbReference type="EMBL" id="KAJ5591182.1"/>
    </source>
</evidence>
<feature type="compositionally biased region" description="Polar residues" evidence="2">
    <location>
        <begin position="145"/>
        <end position="155"/>
    </location>
</feature>
<keyword evidence="1" id="KW-0175">Coiled coil</keyword>
<feature type="region of interest" description="Disordered" evidence="2">
    <location>
        <begin position="273"/>
        <end position="409"/>
    </location>
</feature>
<proteinExistence type="predicted"/>
<comment type="caution">
    <text evidence="3">The sequence shown here is derived from an EMBL/GenBank/DDBJ whole genome shotgun (WGS) entry which is preliminary data.</text>
</comment>
<name>A0AAD6GVX1_9EURO</name>
<dbReference type="PANTHER" id="PTHR42023">
    <property type="entry name" value="BHLH DOMAIN-CONTAINING PROTEIN"/>
    <property type="match status" value="1"/>
</dbReference>
<evidence type="ECO:0000256" key="2">
    <source>
        <dbReference type="SAM" id="MobiDB-lite"/>
    </source>
</evidence>
<protein>
    <submittedName>
        <fullName evidence="3">Uncharacterized protein</fullName>
    </submittedName>
</protein>
<feature type="compositionally biased region" description="Basic and acidic residues" evidence="2">
    <location>
        <begin position="101"/>
        <end position="113"/>
    </location>
</feature>
<reference evidence="3 4" key="1">
    <citation type="journal article" date="2023" name="IMA Fungus">
        <title>Comparative genomic study of the Penicillium genus elucidates a diverse pangenome and 15 lateral gene transfer events.</title>
        <authorList>
            <person name="Petersen C."/>
            <person name="Sorensen T."/>
            <person name="Nielsen M.R."/>
            <person name="Sondergaard T.E."/>
            <person name="Sorensen J.L."/>
            <person name="Fitzpatrick D.A."/>
            <person name="Frisvad J.C."/>
            <person name="Nielsen K.L."/>
        </authorList>
    </citation>
    <scope>NUCLEOTIDE SEQUENCE [LARGE SCALE GENOMIC DNA]</scope>
    <source>
        <strain evidence="3 4">IBT 29057</strain>
    </source>
</reference>